<organism evidence="1 2">
    <name type="scientific">Syntrophotalea acetylenivorans</name>
    <dbReference type="NCBI Taxonomy" id="1842532"/>
    <lineage>
        <taxon>Bacteria</taxon>
        <taxon>Pseudomonadati</taxon>
        <taxon>Thermodesulfobacteriota</taxon>
        <taxon>Desulfuromonadia</taxon>
        <taxon>Desulfuromonadales</taxon>
        <taxon>Syntrophotaleaceae</taxon>
        <taxon>Syntrophotalea</taxon>
    </lineage>
</organism>
<dbReference type="Gene3D" id="3.30.70.1340">
    <property type="entry name" value="MTH889-like domain"/>
    <property type="match status" value="1"/>
</dbReference>
<dbReference type="InterPro" id="IPR003831">
    <property type="entry name" value="DUF211"/>
</dbReference>
<dbReference type="OrthoDB" id="5431975at2"/>
<dbReference type="PANTHER" id="PTHR42240">
    <property type="entry name" value="DUF211 DOMAIN-CONTAINING PROTEIN"/>
    <property type="match status" value="1"/>
</dbReference>
<dbReference type="RefSeq" id="WP_072283772.1">
    <property type="nucleotide sequence ID" value="NZ_CP015519.1"/>
</dbReference>
<proteinExistence type="predicted"/>
<dbReference type="SUPFAM" id="SSF160363">
    <property type="entry name" value="MTH889-like"/>
    <property type="match status" value="1"/>
</dbReference>
<dbReference type="AlphaFoldDB" id="A0A1L3GPE5"/>
<sequence length="87" mass="9536">MLLIKRIVLDVLKPHHPNSIDFTLSIAEKSPGSRVELTVTEVDEKTETVVIVIVGENLHYDTIADAVSSMGGSIHSIDKVEVENEPD</sequence>
<gene>
    <name evidence="1" type="ORF">A7E78_08120</name>
</gene>
<dbReference type="PANTHER" id="PTHR42240:SF1">
    <property type="entry name" value="DUF211 DOMAIN-CONTAINING PROTEIN"/>
    <property type="match status" value="1"/>
</dbReference>
<protein>
    <recommendedName>
        <fullName evidence="3">DUF211 domain-containing protein</fullName>
    </recommendedName>
</protein>
<dbReference type="KEGG" id="pef:A7E78_08120"/>
<dbReference type="InterPro" id="IPR023129">
    <property type="entry name" value="MTH889-like_dom_sf"/>
</dbReference>
<reference evidence="1 2" key="1">
    <citation type="journal article" date="2017" name="Genome Announc.">
        <title>Complete Genome Sequences of Two Acetylene-Fermenting Pelobacter acetylenicus Strains.</title>
        <authorList>
            <person name="Sutton J.M."/>
            <person name="Baesman S.M."/>
            <person name="Fierst J.L."/>
            <person name="Poret-Peterson A.T."/>
            <person name="Oremland R.S."/>
            <person name="Dunlap D.S."/>
            <person name="Akob D.M."/>
        </authorList>
    </citation>
    <scope>NUCLEOTIDE SEQUENCE [LARGE SCALE GENOMIC DNA]</scope>
    <source>
        <strain evidence="1 2">SFB93</strain>
    </source>
</reference>
<accession>A0A1L3GPE5</accession>
<evidence type="ECO:0000313" key="2">
    <source>
        <dbReference type="Proteomes" id="UP000182517"/>
    </source>
</evidence>
<dbReference type="Proteomes" id="UP000182517">
    <property type="component" value="Chromosome"/>
</dbReference>
<evidence type="ECO:0000313" key="1">
    <source>
        <dbReference type="EMBL" id="APG27807.1"/>
    </source>
</evidence>
<name>A0A1L3GPE5_9BACT</name>
<dbReference type="Pfam" id="PF02680">
    <property type="entry name" value="DUF211"/>
    <property type="match status" value="1"/>
</dbReference>
<evidence type="ECO:0008006" key="3">
    <source>
        <dbReference type="Google" id="ProtNLM"/>
    </source>
</evidence>
<keyword evidence="2" id="KW-1185">Reference proteome</keyword>
<dbReference type="EMBL" id="CP015519">
    <property type="protein sequence ID" value="APG27807.1"/>
    <property type="molecule type" value="Genomic_DNA"/>
</dbReference>